<dbReference type="HOGENOM" id="CLU_046646_1_0_0"/>
<keyword evidence="1" id="KW-0812">Transmembrane</keyword>
<dbReference type="STRING" id="1332188.L336_1039"/>
<reference evidence="2 3" key="1">
    <citation type="journal article" date="2013" name="Nat. Biotechnol.">
        <title>Genome sequences of rare, uncultured bacteria obtained by differential coverage binning of multiple metagenomes.</title>
        <authorList>
            <person name="Albertsen M."/>
            <person name="Hugenholtz P."/>
            <person name="Skarshewski A."/>
            <person name="Nielsen K.L."/>
            <person name="Tyson G.W."/>
            <person name="Nielsen P.H."/>
        </authorList>
    </citation>
    <scope>NUCLEOTIDE SEQUENCE [LARGE SCALE GENOMIC DNA]</scope>
    <source>
        <strain evidence="2">TM71</strain>
    </source>
</reference>
<dbReference type="Gene3D" id="3.40.50.410">
    <property type="entry name" value="von Willebrand factor, type A domain"/>
    <property type="match status" value="1"/>
</dbReference>
<dbReference type="Proteomes" id="UP000013893">
    <property type="component" value="Chromosome"/>
</dbReference>
<sequence length="357" mass="40146">MVFLNLWFIVVWLVLAIILGIAYKRSWLKKYTRSSRVIIRTAHSSRITRLSEYKRIAQRYRFMTLAVLILFCLALCASLLLTLRPSEQNIITPSERNRDIMLCLDVSGSMRAVDESLVDTYLHLITSFRGQRVGLDIFNMVGSQVFPLTDDYNLIQEKLVEIKKALSINPQSASSDQFEEYQRFIGGTLLFRSDLPTSNIGLGLAGCVKHLGENTTGRSQSIILATDNEFGGGDPKTQGIITTEQSMMLAKQKNIRVYSLDPGVYNDATRQSDPNEPDTSFKEHETLKLYTIMTSGAYYRLSSVDVISDVVQKISQQEAKLFVGESQYTTTDTPGPSFIILAITIICLVLVIRSLKL</sequence>
<dbReference type="SUPFAM" id="SSF53300">
    <property type="entry name" value="vWA-like"/>
    <property type="match status" value="1"/>
</dbReference>
<protein>
    <recommendedName>
        <fullName evidence="4">VWFA domain-containing protein</fullName>
    </recommendedName>
</protein>
<dbReference type="AlphaFoldDB" id="R4PM93"/>
<name>R4PM93_9BACT</name>
<keyword evidence="3" id="KW-1185">Reference proteome</keyword>
<keyword evidence="1" id="KW-1133">Transmembrane helix</keyword>
<evidence type="ECO:0008006" key="4">
    <source>
        <dbReference type="Google" id="ProtNLM"/>
    </source>
</evidence>
<gene>
    <name evidence="2" type="ORF">L336_1039</name>
</gene>
<feature type="transmembrane region" description="Helical" evidence="1">
    <location>
        <begin position="335"/>
        <end position="355"/>
    </location>
</feature>
<evidence type="ECO:0000256" key="1">
    <source>
        <dbReference type="SAM" id="Phobius"/>
    </source>
</evidence>
<dbReference type="EMBL" id="CP005957">
    <property type="protein sequence ID" value="AGL62738.1"/>
    <property type="molecule type" value="Genomic_DNA"/>
</dbReference>
<evidence type="ECO:0000313" key="3">
    <source>
        <dbReference type="Proteomes" id="UP000013893"/>
    </source>
</evidence>
<keyword evidence="1" id="KW-0472">Membrane</keyword>
<proteinExistence type="predicted"/>
<organism evidence="2 3">
    <name type="scientific">Candidatus Saccharimonas aalborgensis</name>
    <dbReference type="NCBI Taxonomy" id="1332188"/>
    <lineage>
        <taxon>Bacteria</taxon>
        <taxon>Candidatus Saccharimonadota</taxon>
        <taxon>Candidatus Saccharimonadia</taxon>
        <taxon>Candidatus Saccharimonadales</taxon>
        <taxon>Candidatus Saccharimonadaceae</taxon>
        <taxon>Candidatus Saccharimonas</taxon>
    </lineage>
</organism>
<dbReference type="KEGG" id="saal:L336_1039"/>
<accession>R4PM93</accession>
<feature type="transmembrane region" description="Helical" evidence="1">
    <location>
        <begin position="6"/>
        <end position="23"/>
    </location>
</feature>
<dbReference type="InterPro" id="IPR036465">
    <property type="entry name" value="vWFA_dom_sf"/>
</dbReference>
<feature type="transmembrane region" description="Helical" evidence="1">
    <location>
        <begin position="62"/>
        <end position="83"/>
    </location>
</feature>
<evidence type="ECO:0000313" key="2">
    <source>
        <dbReference type="EMBL" id="AGL62738.1"/>
    </source>
</evidence>